<protein>
    <submittedName>
        <fullName evidence="2">AAA family ATPase</fullName>
    </submittedName>
</protein>
<organism evidence="2 3">
    <name type="scientific">Nakamurella alba</name>
    <dbReference type="NCBI Taxonomy" id="2665158"/>
    <lineage>
        <taxon>Bacteria</taxon>
        <taxon>Bacillati</taxon>
        <taxon>Actinomycetota</taxon>
        <taxon>Actinomycetes</taxon>
        <taxon>Nakamurellales</taxon>
        <taxon>Nakamurellaceae</taxon>
        <taxon>Nakamurella</taxon>
    </lineage>
</organism>
<accession>A0A7K1FSB5</accession>
<evidence type="ECO:0000313" key="2">
    <source>
        <dbReference type="EMBL" id="MTD16269.1"/>
    </source>
</evidence>
<sequence length="581" mass="64608">MVPEMQPRIREIHLTTPGQKVATSRNVTLIVGPNNAGKSALLYGILHEMQRIEGQQGPDHPIVDSLEVEMPSKEDLREFFAERSEIYPPGTYRNTFYQETTYVVQNGTPLQESVIDQASNMTNRFGPNISSSLIAIIGPEGRGAGLSSRQAPDLMNNQAPQAPLDFLWADRDLEEKMNGHMHTAFGENIVVNRHAGPNVHLHVGRVETPEPRIGDRSPYMAELMALPLFNEQGAGMQAFMGTVATLSTDRRTILLFDEPEAFLHPPQARLLGTLMVQLARETKTQVIASTHSDDLVRGVLDGAKTESEVTLARITRPSHEKNRIAQVTPSTIKDMYSDPLLRFSKILDGIFYKGVVLCEAEMDCTYYSAVLQHVEETKELAASDLLFTHSSGKDRLERSFSALHAASVPVAVIADVDLLADSAKFRSIYEAMGGEWTVIEAQFNVLEASISSLKRWPSRTEARENLQKILGVDGNETLTASELRSIREAVRVETGWKLIKKRGRSGVDSGDPTIAFDKILTECYKCGLFVLEVGELERFHPEVGGTKQTWLRLVLEGGLYRTSDAAQKLLLRVRRFIEGLQ</sequence>
<dbReference type="GO" id="GO:0005524">
    <property type="term" value="F:ATP binding"/>
    <property type="evidence" value="ECO:0007669"/>
    <property type="project" value="InterPro"/>
</dbReference>
<evidence type="ECO:0000259" key="1">
    <source>
        <dbReference type="SMART" id="SM00382"/>
    </source>
</evidence>
<feature type="domain" description="AAA+ ATPase" evidence="1">
    <location>
        <begin position="24"/>
        <end position="315"/>
    </location>
</feature>
<dbReference type="Gene3D" id="3.40.50.300">
    <property type="entry name" value="P-loop containing nucleotide triphosphate hydrolases"/>
    <property type="match status" value="1"/>
</dbReference>
<name>A0A7K1FSB5_9ACTN</name>
<evidence type="ECO:0000313" key="3">
    <source>
        <dbReference type="Proteomes" id="UP000460221"/>
    </source>
</evidence>
<dbReference type="PANTHER" id="PTHR43581">
    <property type="entry name" value="ATP/GTP PHOSPHATASE"/>
    <property type="match status" value="1"/>
</dbReference>
<dbReference type="SMART" id="SM00382">
    <property type="entry name" value="AAA"/>
    <property type="match status" value="1"/>
</dbReference>
<dbReference type="EMBL" id="WLYK01000009">
    <property type="protein sequence ID" value="MTD16269.1"/>
    <property type="molecule type" value="Genomic_DNA"/>
</dbReference>
<dbReference type="InterPro" id="IPR051396">
    <property type="entry name" value="Bact_Antivir_Def_Nuclease"/>
</dbReference>
<dbReference type="PANTHER" id="PTHR43581:SF4">
    <property type="entry name" value="ATP_GTP PHOSPHATASE"/>
    <property type="match status" value="1"/>
</dbReference>
<dbReference type="InterPro" id="IPR003593">
    <property type="entry name" value="AAA+_ATPase"/>
</dbReference>
<dbReference type="InterPro" id="IPR003959">
    <property type="entry name" value="ATPase_AAA_core"/>
</dbReference>
<comment type="caution">
    <text evidence="2">The sequence shown here is derived from an EMBL/GenBank/DDBJ whole genome shotgun (WGS) entry which is preliminary data.</text>
</comment>
<dbReference type="Proteomes" id="UP000460221">
    <property type="component" value="Unassembled WGS sequence"/>
</dbReference>
<dbReference type="AlphaFoldDB" id="A0A7K1FSB5"/>
<gene>
    <name evidence="2" type="ORF">GIS00_20220</name>
</gene>
<dbReference type="SUPFAM" id="SSF52540">
    <property type="entry name" value="P-loop containing nucleoside triphosphate hydrolases"/>
    <property type="match status" value="1"/>
</dbReference>
<dbReference type="InterPro" id="IPR027417">
    <property type="entry name" value="P-loop_NTPase"/>
</dbReference>
<dbReference type="Pfam" id="PF13304">
    <property type="entry name" value="AAA_21"/>
    <property type="match status" value="1"/>
</dbReference>
<dbReference type="CDD" id="cd00267">
    <property type="entry name" value="ABC_ATPase"/>
    <property type="match status" value="1"/>
</dbReference>
<dbReference type="GO" id="GO:0016887">
    <property type="term" value="F:ATP hydrolysis activity"/>
    <property type="evidence" value="ECO:0007669"/>
    <property type="project" value="InterPro"/>
</dbReference>
<proteinExistence type="predicted"/>
<keyword evidence="3" id="KW-1185">Reference proteome</keyword>
<reference evidence="2 3" key="1">
    <citation type="submission" date="2019-11" db="EMBL/GenBank/DDBJ databases">
        <authorList>
            <person name="Jiang L.-Q."/>
        </authorList>
    </citation>
    <scope>NUCLEOTIDE SEQUENCE [LARGE SCALE GENOMIC DNA]</scope>
    <source>
        <strain evidence="2 3">YIM 132087</strain>
    </source>
</reference>